<evidence type="ECO:0000313" key="3">
    <source>
        <dbReference type="EMBL" id="PZQ46785.1"/>
    </source>
</evidence>
<comment type="caution">
    <text evidence="3">The sequence shown here is derived from an EMBL/GenBank/DDBJ whole genome shotgun (WGS) entry which is preliminary data.</text>
</comment>
<evidence type="ECO:0000313" key="4">
    <source>
        <dbReference type="Proteomes" id="UP000249185"/>
    </source>
</evidence>
<dbReference type="Gene3D" id="3.60.20.10">
    <property type="entry name" value="Glutamine Phosphoribosylpyrophosphate, subunit 1, domain 1"/>
    <property type="match status" value="1"/>
</dbReference>
<dbReference type="EMBL" id="QFPW01000021">
    <property type="protein sequence ID" value="PZQ46785.1"/>
    <property type="molecule type" value="Genomic_DNA"/>
</dbReference>
<sequence>MCVIITLAPGASINKDQLFNAVYNNWHGFGLLLKDGNNRLELIKEFDPDGTNPERVWKLLEDNKDCYRYLHVRHSTKGATDETNVQPFEIYNSSSRQVYFMHNGTLTGFGGTTSYGQTPSGKSDTAEFCEKILAPALLRWSGENGKADYNDELFVKLVVEKQWTYSSTGLFVSNDMEMRRIGNGWSQYKHPDESSEGEVWTSNTSYYDRVQRGPMFQKIEAAKRAAEQAAKEAAQQEAAKDKKEVSNRGSSALYDDLNDEIPFSGGTSYNPMGFTMGAGGVKEWSQSNCNKSAKVLNAVRDVINRWDLDDPDNLANLRNVTYDEWLAIVDDENEFTIAALLEHLSDEFYKLHLTHRVLVHKNKKAENRIKEFRTGKSNNDESVAA</sequence>
<evidence type="ECO:0008006" key="5">
    <source>
        <dbReference type="Google" id="ProtNLM"/>
    </source>
</evidence>
<feature type="region of interest" description="Disordered" evidence="2">
    <location>
        <begin position="227"/>
        <end position="247"/>
    </location>
</feature>
<organism evidence="3 4">
    <name type="scientific">Rhodovulum sulfidophilum</name>
    <name type="common">Rhodobacter sulfidophilus</name>
    <dbReference type="NCBI Taxonomy" id="35806"/>
    <lineage>
        <taxon>Bacteria</taxon>
        <taxon>Pseudomonadati</taxon>
        <taxon>Pseudomonadota</taxon>
        <taxon>Alphaproteobacteria</taxon>
        <taxon>Rhodobacterales</taxon>
        <taxon>Paracoccaceae</taxon>
        <taxon>Rhodovulum</taxon>
    </lineage>
</organism>
<accession>A0A2W5N7R9</accession>
<dbReference type="InterPro" id="IPR029055">
    <property type="entry name" value="Ntn_hydrolases_N"/>
</dbReference>
<dbReference type="AlphaFoldDB" id="A0A2W5N7R9"/>
<dbReference type="Pfam" id="PF13230">
    <property type="entry name" value="GATase_4"/>
    <property type="match status" value="1"/>
</dbReference>
<evidence type="ECO:0000256" key="2">
    <source>
        <dbReference type="SAM" id="MobiDB-lite"/>
    </source>
</evidence>
<dbReference type="Proteomes" id="UP000249185">
    <property type="component" value="Unassembled WGS sequence"/>
</dbReference>
<dbReference type="SUPFAM" id="SSF56235">
    <property type="entry name" value="N-terminal nucleophile aminohydrolases (Ntn hydrolases)"/>
    <property type="match status" value="1"/>
</dbReference>
<dbReference type="InterPro" id="IPR026869">
    <property type="entry name" value="EgtC-like"/>
</dbReference>
<keyword evidence="1" id="KW-0315">Glutamine amidotransferase</keyword>
<evidence type="ECO:0000256" key="1">
    <source>
        <dbReference type="ARBA" id="ARBA00022962"/>
    </source>
</evidence>
<proteinExistence type="predicted"/>
<reference evidence="3 4" key="1">
    <citation type="submission" date="2017-08" db="EMBL/GenBank/DDBJ databases">
        <title>Infants hospitalized years apart are colonized by the same room-sourced microbial strains.</title>
        <authorList>
            <person name="Brooks B."/>
            <person name="Olm M.R."/>
            <person name="Firek B.A."/>
            <person name="Baker R."/>
            <person name="Thomas B.C."/>
            <person name="Morowitz M.J."/>
            <person name="Banfield J.F."/>
        </authorList>
    </citation>
    <scope>NUCLEOTIDE SEQUENCE [LARGE SCALE GENOMIC DNA]</scope>
    <source>
        <strain evidence="3">S2_005_002_R2_34</strain>
    </source>
</reference>
<protein>
    <recommendedName>
        <fullName evidence="5">Glutamine amidotransferase type-2 domain-containing protein</fullName>
    </recommendedName>
</protein>
<gene>
    <name evidence="3" type="ORF">DI556_19340</name>
</gene>
<name>A0A2W5N7R9_RHOSU</name>